<keyword evidence="4" id="KW-0255">Endonuclease</keyword>
<dbReference type="PROSITE" id="PS50994">
    <property type="entry name" value="INTEGRASE"/>
    <property type="match status" value="1"/>
</dbReference>
<evidence type="ECO:0000259" key="7">
    <source>
        <dbReference type="PROSITE" id="PS50994"/>
    </source>
</evidence>
<reference evidence="8 9" key="1">
    <citation type="journal article" date="2024" name="G3 (Bethesda)">
        <title>Genome assembly of Hibiscus sabdariffa L. provides insights into metabolisms of medicinal natural products.</title>
        <authorList>
            <person name="Kim T."/>
        </authorList>
    </citation>
    <scope>NUCLEOTIDE SEQUENCE [LARGE SCALE GENOMIC DNA]</scope>
    <source>
        <strain evidence="8">TK-2024</strain>
        <tissue evidence="8">Old leaves</tissue>
    </source>
</reference>
<dbReference type="InterPro" id="IPR043502">
    <property type="entry name" value="DNA/RNA_pol_sf"/>
</dbReference>
<evidence type="ECO:0000256" key="2">
    <source>
        <dbReference type="ARBA" id="ARBA00022695"/>
    </source>
</evidence>
<dbReference type="Gene3D" id="3.30.70.270">
    <property type="match status" value="2"/>
</dbReference>
<feature type="region of interest" description="Disordered" evidence="6">
    <location>
        <begin position="376"/>
        <end position="398"/>
    </location>
</feature>
<evidence type="ECO:0000256" key="3">
    <source>
        <dbReference type="ARBA" id="ARBA00022722"/>
    </source>
</evidence>
<dbReference type="Proteomes" id="UP001472677">
    <property type="component" value="Unassembled WGS sequence"/>
</dbReference>
<dbReference type="Pfam" id="PF00665">
    <property type="entry name" value="rve"/>
    <property type="match status" value="1"/>
</dbReference>
<name>A0ABR2AXQ7_9ROSI</name>
<dbReference type="Pfam" id="PF17921">
    <property type="entry name" value="Integrase_H2C2"/>
    <property type="match status" value="1"/>
</dbReference>
<keyword evidence="4" id="KW-0378">Hydrolase</keyword>
<keyword evidence="9" id="KW-1185">Reference proteome</keyword>
<dbReference type="EMBL" id="JBBPBM010000241">
    <property type="protein sequence ID" value="KAK8498967.1"/>
    <property type="molecule type" value="Genomic_DNA"/>
</dbReference>
<evidence type="ECO:0000256" key="6">
    <source>
        <dbReference type="SAM" id="MobiDB-lite"/>
    </source>
</evidence>
<dbReference type="InterPro" id="IPR012337">
    <property type="entry name" value="RNaseH-like_sf"/>
</dbReference>
<accession>A0ABR2AXQ7</accession>
<dbReference type="Gene3D" id="3.10.10.10">
    <property type="entry name" value="HIV Type 1 Reverse Transcriptase, subunit A, domain 1"/>
    <property type="match status" value="1"/>
</dbReference>
<feature type="region of interest" description="Disordered" evidence="6">
    <location>
        <begin position="87"/>
        <end position="150"/>
    </location>
</feature>
<proteinExistence type="predicted"/>
<dbReference type="Pfam" id="PF00078">
    <property type="entry name" value="RVT_1"/>
    <property type="match status" value="1"/>
</dbReference>
<keyword evidence="1" id="KW-0808">Transferase</keyword>
<dbReference type="InterPro" id="IPR021109">
    <property type="entry name" value="Peptidase_aspartic_dom_sf"/>
</dbReference>
<dbReference type="SUPFAM" id="SSF56672">
    <property type="entry name" value="DNA/RNA polymerases"/>
    <property type="match status" value="1"/>
</dbReference>
<dbReference type="SUPFAM" id="SSF50630">
    <property type="entry name" value="Acid proteases"/>
    <property type="match status" value="1"/>
</dbReference>
<dbReference type="PANTHER" id="PTHR37984:SF5">
    <property type="entry name" value="PROTEIN NYNRIN-LIKE"/>
    <property type="match status" value="1"/>
</dbReference>
<protein>
    <recommendedName>
        <fullName evidence="7">Integrase catalytic domain-containing protein</fullName>
    </recommendedName>
</protein>
<dbReference type="SUPFAM" id="SSF53098">
    <property type="entry name" value="Ribonuclease H-like"/>
    <property type="match status" value="1"/>
</dbReference>
<evidence type="ECO:0000256" key="4">
    <source>
        <dbReference type="ARBA" id="ARBA00022759"/>
    </source>
</evidence>
<feature type="compositionally biased region" description="Basic and acidic residues" evidence="6">
    <location>
        <begin position="380"/>
        <end position="389"/>
    </location>
</feature>
<feature type="compositionally biased region" description="Low complexity" evidence="6">
    <location>
        <begin position="100"/>
        <end position="109"/>
    </location>
</feature>
<dbReference type="Gene3D" id="3.30.420.10">
    <property type="entry name" value="Ribonuclease H-like superfamily/Ribonuclease H"/>
    <property type="match status" value="1"/>
</dbReference>
<dbReference type="Pfam" id="PF17919">
    <property type="entry name" value="RT_RNaseH_2"/>
    <property type="match status" value="1"/>
</dbReference>
<evidence type="ECO:0000256" key="5">
    <source>
        <dbReference type="ARBA" id="ARBA00023268"/>
    </source>
</evidence>
<dbReference type="InterPro" id="IPR043128">
    <property type="entry name" value="Rev_trsase/Diguanyl_cyclase"/>
</dbReference>
<feature type="domain" description="Integrase catalytic" evidence="7">
    <location>
        <begin position="995"/>
        <end position="1162"/>
    </location>
</feature>
<dbReference type="InterPro" id="IPR000477">
    <property type="entry name" value="RT_dom"/>
</dbReference>
<keyword evidence="2" id="KW-0548">Nucleotidyltransferase</keyword>
<dbReference type="InterPro" id="IPR041588">
    <property type="entry name" value="Integrase_H2C2"/>
</dbReference>
<gene>
    <name evidence="8" type="ORF">V6N12_058004</name>
</gene>
<keyword evidence="5" id="KW-0511">Multifunctional enzyme</keyword>
<comment type="caution">
    <text evidence="8">The sequence shown here is derived from an EMBL/GenBank/DDBJ whole genome shotgun (WGS) entry which is preliminary data.</text>
</comment>
<organism evidence="8 9">
    <name type="scientific">Hibiscus sabdariffa</name>
    <name type="common">roselle</name>
    <dbReference type="NCBI Taxonomy" id="183260"/>
    <lineage>
        <taxon>Eukaryota</taxon>
        <taxon>Viridiplantae</taxon>
        <taxon>Streptophyta</taxon>
        <taxon>Embryophyta</taxon>
        <taxon>Tracheophyta</taxon>
        <taxon>Spermatophyta</taxon>
        <taxon>Magnoliopsida</taxon>
        <taxon>eudicotyledons</taxon>
        <taxon>Gunneridae</taxon>
        <taxon>Pentapetalae</taxon>
        <taxon>rosids</taxon>
        <taxon>malvids</taxon>
        <taxon>Malvales</taxon>
        <taxon>Malvaceae</taxon>
        <taxon>Malvoideae</taxon>
        <taxon>Hibiscus</taxon>
    </lineage>
</organism>
<evidence type="ECO:0000313" key="9">
    <source>
        <dbReference type="Proteomes" id="UP001472677"/>
    </source>
</evidence>
<dbReference type="InterPro" id="IPR001584">
    <property type="entry name" value="Integrase_cat-core"/>
</dbReference>
<dbReference type="CDD" id="cd00303">
    <property type="entry name" value="retropepsin_like"/>
    <property type="match status" value="1"/>
</dbReference>
<dbReference type="CDD" id="cd09274">
    <property type="entry name" value="RNase_HI_RT_Ty3"/>
    <property type="match status" value="1"/>
</dbReference>
<dbReference type="InterPro" id="IPR050951">
    <property type="entry name" value="Retrovirus_Pol_polyprotein"/>
</dbReference>
<dbReference type="PANTHER" id="PTHR37984">
    <property type="entry name" value="PROTEIN CBG26694"/>
    <property type="match status" value="1"/>
</dbReference>
<keyword evidence="3" id="KW-0540">Nuclease</keyword>
<dbReference type="InterPro" id="IPR041577">
    <property type="entry name" value="RT_RNaseH_2"/>
</dbReference>
<dbReference type="Gene3D" id="2.40.70.10">
    <property type="entry name" value="Acid Proteases"/>
    <property type="match status" value="1"/>
</dbReference>
<dbReference type="CDD" id="cd01647">
    <property type="entry name" value="RT_LTR"/>
    <property type="match status" value="1"/>
</dbReference>
<dbReference type="InterPro" id="IPR036397">
    <property type="entry name" value="RNaseH_sf"/>
</dbReference>
<evidence type="ECO:0000313" key="8">
    <source>
        <dbReference type="EMBL" id="KAK8498967.1"/>
    </source>
</evidence>
<dbReference type="Gene3D" id="1.10.340.70">
    <property type="match status" value="1"/>
</dbReference>
<evidence type="ECO:0000256" key="1">
    <source>
        <dbReference type="ARBA" id="ARBA00022679"/>
    </source>
</evidence>
<sequence length="1202" mass="136497">MAQTSAYMARTDRFIQKTDAFMDRTEMKLQNHDATLKSLETQVGQISQILSNRQIGGFPSDTEVAKGATHEQCKAITIRSGKILKNNHGETAVYPPPATDTPAEADAPARASEDHNIPLPTKGENSAEPLTSQSEEPVEKRPPPPFPQRLKNQKQDYQFKKFLDILKQVHINLPLVEALQQMPNYAKFLKDMVTRKKRIEEFETAAATETCLALMHNKVPAKKTDPGSFTIDCLIGHNYPTKALCDPGASINLMPKSVFQKLGIGEAKPTTVMLQLADHSYVQPEGKIEYILVKVDKFIFPADFLILDCEANTDAPIILGRPFLATGRVLFDFGNEELIFRVDDQQIKKAIILPEYRGTAIDDCWVIQNSTTSQLTCPDSNKEKGRKNESSQTDPETGNWIQLHTGKYFEPLNYTNETCKIDKPSIQQPPKLELKQLPEQLKYAYLGKDKTLPVIISVGADQEEKLITTLRQHKEALGWTIADIKGISPTICMHKILLNDDHKPTVDAQRRLNQAMKDVVRKEILKWLDAGYNQIAIALEDQSKTTFACPYGTFAFRRMPFGLCNAPATFQRCMTAIFSDLNEDCLEIFMDDFSTFGDNFDNCLNNLEKVLKRCKETNLVLNWEKCHFMVDEGIVLGHKISSKGMEVDKAKIEVISNLPPSTTVKGIRSFLGHAGFYRRFIEDFSKITKPLCSLLEQGKPFEFNNECTKAFNLLKQKLITAPIVEPPDWKLPFELMCDASDYAVGAVLGQKKGKIFHPIYYASKTLNDAQVIVHTDHSAIKYLLSKKDAKPKLIRWILLLQEFDIEIIDRKGTENQVADHLSRLENQDKADITEVIQDNFPDEQLLSATSYTVEIEDNFIAAITELIASADGSAEKSAPWYADYVNYIVSGILPHQLNYQGRKRFKHNAKGYFWDEPYLFKQCADQIIRRCIPGEEQQLILEQCHSTPYGGHFGGNRTAAKVLQSGLYWPTLHRDAQLFCQQCDRCQRTGNISKTNEMPLQNILEVELFDVWGIDFMGPFPSSFGNLYILLAVDYVSKWVEAIATTHNDAKTMQRFIKKNIFTRFGTPRVIISDEGRHFDNRSIAAALRKLGINHKLLTAYHPQTNGQAEVSNREIKSILEKVVNPNRKDWSLRLDDALWAYRTSYKTPLNTSPYRLVYGKACHLPVEIEHKAYWAIKTVNMDWETAGQKRLLDINELEEIR</sequence>